<reference evidence="1 2" key="1">
    <citation type="journal article" date="2017" name="Nat. Commun.">
        <title>Genome assembly with in vitro proximity ligation data and whole-genome triplication in lettuce.</title>
        <authorList>
            <person name="Reyes-Chin-Wo S."/>
            <person name="Wang Z."/>
            <person name="Yang X."/>
            <person name="Kozik A."/>
            <person name="Arikit S."/>
            <person name="Song C."/>
            <person name="Xia L."/>
            <person name="Froenicke L."/>
            <person name="Lavelle D.O."/>
            <person name="Truco M.J."/>
            <person name="Xia R."/>
            <person name="Zhu S."/>
            <person name="Xu C."/>
            <person name="Xu H."/>
            <person name="Xu X."/>
            <person name="Cox K."/>
            <person name="Korf I."/>
            <person name="Meyers B.C."/>
            <person name="Michelmore R.W."/>
        </authorList>
    </citation>
    <scope>NUCLEOTIDE SEQUENCE [LARGE SCALE GENOMIC DNA]</scope>
    <source>
        <strain evidence="2">cv. Salinas</strain>
        <tissue evidence="1">Seedlings</tissue>
    </source>
</reference>
<gene>
    <name evidence="1" type="ORF">LSAT_V11C500283950</name>
</gene>
<dbReference type="AlphaFoldDB" id="A0A9R1VIZ7"/>
<evidence type="ECO:0000313" key="2">
    <source>
        <dbReference type="Proteomes" id="UP000235145"/>
    </source>
</evidence>
<protein>
    <submittedName>
        <fullName evidence="1">Uncharacterized protein</fullName>
    </submittedName>
</protein>
<comment type="caution">
    <text evidence="1">The sequence shown here is derived from an EMBL/GenBank/DDBJ whole genome shotgun (WGS) entry which is preliminary data.</text>
</comment>
<proteinExistence type="predicted"/>
<sequence length="100" mass="11289">MIQKKEASFAFSLNQKLLSFCSKIPSDTGPLHSAVVLEQSNLTTLNTLKLLVIEISLPIDAGMGPIYESSRFMHSWWDLIHTIQHIQRVSILSKLKHQST</sequence>
<evidence type="ECO:0000313" key="1">
    <source>
        <dbReference type="EMBL" id="KAJ0206219.1"/>
    </source>
</evidence>
<name>A0A9R1VIZ7_LACSA</name>
<dbReference type="EMBL" id="NBSK02000005">
    <property type="protein sequence ID" value="KAJ0206219.1"/>
    <property type="molecule type" value="Genomic_DNA"/>
</dbReference>
<dbReference type="Proteomes" id="UP000235145">
    <property type="component" value="Unassembled WGS sequence"/>
</dbReference>
<accession>A0A9R1VIZ7</accession>
<organism evidence="1 2">
    <name type="scientific">Lactuca sativa</name>
    <name type="common">Garden lettuce</name>
    <dbReference type="NCBI Taxonomy" id="4236"/>
    <lineage>
        <taxon>Eukaryota</taxon>
        <taxon>Viridiplantae</taxon>
        <taxon>Streptophyta</taxon>
        <taxon>Embryophyta</taxon>
        <taxon>Tracheophyta</taxon>
        <taxon>Spermatophyta</taxon>
        <taxon>Magnoliopsida</taxon>
        <taxon>eudicotyledons</taxon>
        <taxon>Gunneridae</taxon>
        <taxon>Pentapetalae</taxon>
        <taxon>asterids</taxon>
        <taxon>campanulids</taxon>
        <taxon>Asterales</taxon>
        <taxon>Asteraceae</taxon>
        <taxon>Cichorioideae</taxon>
        <taxon>Cichorieae</taxon>
        <taxon>Lactucinae</taxon>
        <taxon>Lactuca</taxon>
    </lineage>
</organism>
<keyword evidence="2" id="KW-1185">Reference proteome</keyword>